<dbReference type="AlphaFoldDB" id="A0A975GRU5"/>
<evidence type="ECO:0000259" key="2">
    <source>
        <dbReference type="Pfam" id="PF07238"/>
    </source>
</evidence>
<dbReference type="RefSeq" id="WP_207679144.1">
    <property type="nucleotide sequence ID" value="NZ_CP061800.1"/>
</dbReference>
<dbReference type="Proteomes" id="UP000663722">
    <property type="component" value="Chromosome"/>
</dbReference>
<organism evidence="3 4">
    <name type="scientific">Desulfonema magnum</name>
    <dbReference type="NCBI Taxonomy" id="45655"/>
    <lineage>
        <taxon>Bacteria</taxon>
        <taxon>Pseudomonadati</taxon>
        <taxon>Thermodesulfobacteriota</taxon>
        <taxon>Desulfobacteria</taxon>
        <taxon>Desulfobacterales</taxon>
        <taxon>Desulfococcaceae</taxon>
        <taxon>Desulfonema</taxon>
    </lineage>
</organism>
<dbReference type="EMBL" id="CP061800">
    <property type="protein sequence ID" value="QTA91305.1"/>
    <property type="molecule type" value="Genomic_DNA"/>
</dbReference>
<evidence type="ECO:0000256" key="1">
    <source>
        <dbReference type="SAM" id="Coils"/>
    </source>
</evidence>
<evidence type="ECO:0000313" key="4">
    <source>
        <dbReference type="Proteomes" id="UP000663722"/>
    </source>
</evidence>
<reference evidence="3" key="1">
    <citation type="journal article" date="2021" name="Microb. Physiol.">
        <title>Proteogenomic Insights into the Physiology of Marine, Sulfate-Reducing, Filamentous Desulfonema limicola and Desulfonema magnum.</title>
        <authorList>
            <person name="Schnaars V."/>
            <person name="Wohlbrand L."/>
            <person name="Scheve S."/>
            <person name="Hinrichs C."/>
            <person name="Reinhardt R."/>
            <person name="Rabus R."/>
        </authorList>
    </citation>
    <scope>NUCLEOTIDE SEQUENCE</scope>
    <source>
        <strain evidence="3">4be13</strain>
    </source>
</reference>
<dbReference type="Pfam" id="PF07238">
    <property type="entry name" value="PilZ"/>
    <property type="match status" value="1"/>
</dbReference>
<feature type="coiled-coil region" evidence="1">
    <location>
        <begin position="1"/>
        <end position="35"/>
    </location>
</feature>
<dbReference type="KEGG" id="dmm:dnm_073690"/>
<proteinExistence type="predicted"/>
<keyword evidence="1" id="KW-0175">Coiled coil</keyword>
<dbReference type="InterPro" id="IPR009875">
    <property type="entry name" value="PilZ_domain"/>
</dbReference>
<evidence type="ECO:0000313" key="3">
    <source>
        <dbReference type="EMBL" id="QTA91305.1"/>
    </source>
</evidence>
<feature type="domain" description="PilZ" evidence="2">
    <location>
        <begin position="49"/>
        <end position="128"/>
    </location>
</feature>
<accession>A0A975GRU5</accession>
<name>A0A975GRU5_9BACT</name>
<gene>
    <name evidence="3" type="ORF">dnm_073690</name>
</gene>
<dbReference type="GO" id="GO:0035438">
    <property type="term" value="F:cyclic-di-GMP binding"/>
    <property type="evidence" value="ECO:0007669"/>
    <property type="project" value="InterPro"/>
</dbReference>
<keyword evidence="4" id="KW-1185">Reference proteome</keyword>
<sequence>MKDYQKINAQLNEELKAMRQRVAALELKLAEVGTKPDNTSEKFVKRSLRKEFEADIEFIGDFDIIEAKGINFSEGGICFELSENLPFEMRFEYEGKLRRRRAHLIWVKHLPEGGYRFGLKFIPSEPHSEI</sequence>
<protein>
    <submittedName>
        <fullName evidence="3">PilZ domain-containing protein</fullName>
    </submittedName>
</protein>